<dbReference type="PANTHER" id="PTHR30461">
    <property type="entry name" value="DNA-INVERTASE FROM LAMBDOID PROPHAGE"/>
    <property type="match status" value="1"/>
</dbReference>
<dbReference type="Gene3D" id="3.40.50.1390">
    <property type="entry name" value="Resolvase, N-terminal catalytic domain"/>
    <property type="match status" value="1"/>
</dbReference>
<feature type="coiled-coil region" evidence="1">
    <location>
        <begin position="470"/>
        <end position="531"/>
    </location>
</feature>
<keyword evidence="1" id="KW-0175">Coiled coil</keyword>
<dbReference type="InterPro" id="IPR050639">
    <property type="entry name" value="SSR_resolvase"/>
</dbReference>
<evidence type="ECO:0000313" key="5">
    <source>
        <dbReference type="Proteomes" id="UP000216188"/>
    </source>
</evidence>
<dbReference type="AlphaFoldDB" id="A0A256GN36"/>
<dbReference type="EMBL" id="NNRM01000014">
    <property type="protein sequence ID" value="OYR28542.1"/>
    <property type="molecule type" value="Genomic_DNA"/>
</dbReference>
<dbReference type="InterPro" id="IPR036162">
    <property type="entry name" value="Resolvase-like_N_sf"/>
</dbReference>
<comment type="caution">
    <text evidence="4">The sequence shown here is derived from an EMBL/GenBank/DDBJ whole genome shotgun (WGS) entry which is preliminary data.</text>
</comment>
<evidence type="ECO:0000259" key="3">
    <source>
        <dbReference type="PROSITE" id="PS51737"/>
    </source>
</evidence>
<dbReference type="SUPFAM" id="SSF53041">
    <property type="entry name" value="Resolvase-like"/>
    <property type="match status" value="1"/>
</dbReference>
<proteinExistence type="predicted"/>
<dbReference type="Gene3D" id="3.90.1750.20">
    <property type="entry name" value="Putative Large Serine Recombinase, Chain B, Domain 2"/>
    <property type="match status" value="1"/>
</dbReference>
<dbReference type="SMART" id="SM00857">
    <property type="entry name" value="Resolvase"/>
    <property type="match status" value="1"/>
</dbReference>
<dbReference type="GO" id="GO:0003677">
    <property type="term" value="F:DNA binding"/>
    <property type="evidence" value="ECO:0007669"/>
    <property type="project" value="InterPro"/>
</dbReference>
<name>A0A256GN36_9HYPH</name>
<keyword evidence="5" id="KW-1185">Reference proteome</keyword>
<dbReference type="Proteomes" id="UP000216188">
    <property type="component" value="Unassembled WGS sequence"/>
</dbReference>
<dbReference type="CDD" id="cd00338">
    <property type="entry name" value="Ser_Recombinase"/>
    <property type="match status" value="1"/>
</dbReference>
<protein>
    <submittedName>
        <fullName evidence="4">Recombinase family protein</fullName>
    </submittedName>
</protein>
<sequence length="597" mass="67001">MNSHELAGDDGSIWFKSSIYFIGCGCSIGGVRAWTLRHRPLSRGAVSASSSCFPLDNMTRSFSLALVAGKGRSPFEMPGMPMPNVALYARYSSDLQSPQSIDDQFNLCRQFAERQGWKVAGYYRDDAISGASIRGREGITRLLDDARAGRFDTLCAEALDRISRDQEDMAHIYKALQFRGIALHTVAEGLTDEMHIGLKGTMNALFLRDLAEKTRRGQRGRIEKGRSGGGLAYGYDVSSDGEDGAGGRCINERQAIIIRRIFAAFARGETPNAIATALNRETIQGPGGHSWGATTIRGHRARGTGILNNALYRGELVWNRQRFIKDPITGKRQVRLNPETEWVIKDVPHLRIIDEVLWQAVKDRQQGAERRHGGVRDGVWKSREARVLGLKMAPSNLYRLLTCAQCSGEFCNVGRDRYGCAEHYRRKTCGNGKTVQRRVMEAAVRDILAEIAMLITHHADALTDDEQVNADEQSRQMQRDRQQLEKIDRRLQGLMSAIEDGLYTPALKTRFQQLEDQAESLRARLQVSARMLMPAKREAGRKWNELQTLIARLQASDTEYDVLQFKRMVGTINVIPGTARRTSRFSPAWQPLNKTMK</sequence>
<dbReference type="GO" id="GO:0000150">
    <property type="term" value="F:DNA strand exchange activity"/>
    <property type="evidence" value="ECO:0007669"/>
    <property type="project" value="InterPro"/>
</dbReference>
<dbReference type="PANTHER" id="PTHR30461:SF23">
    <property type="entry name" value="DNA RECOMBINASE-RELATED"/>
    <property type="match status" value="1"/>
</dbReference>
<reference evidence="4 5" key="1">
    <citation type="submission" date="2017-07" db="EMBL/GenBank/DDBJ databases">
        <title>Phylogenetic study on the rhizospheric bacterium Ochrobactrum sp. A44.</title>
        <authorList>
            <person name="Krzyzanowska D.M."/>
            <person name="Ossowicki A."/>
            <person name="Rajewska M."/>
            <person name="Maciag T."/>
            <person name="Kaczynski Z."/>
            <person name="Czerwicka M."/>
            <person name="Jafra S."/>
        </authorList>
    </citation>
    <scope>NUCLEOTIDE SEQUENCE [LARGE SCALE GENOMIC DNA]</scope>
    <source>
        <strain evidence="4 5">CCUG 30717</strain>
    </source>
</reference>
<dbReference type="Pfam" id="PF07508">
    <property type="entry name" value="Recombinase"/>
    <property type="match status" value="1"/>
</dbReference>
<dbReference type="PROSITE" id="PS51737">
    <property type="entry name" value="RECOMBINASE_DNA_BIND"/>
    <property type="match status" value="1"/>
</dbReference>
<evidence type="ECO:0000259" key="2">
    <source>
        <dbReference type="PROSITE" id="PS51736"/>
    </source>
</evidence>
<dbReference type="InterPro" id="IPR011109">
    <property type="entry name" value="DNA_bind_recombinase_dom"/>
</dbReference>
<organism evidence="4 5">
    <name type="scientific">Brucella pseudogrignonensis</name>
    <dbReference type="NCBI Taxonomy" id="419475"/>
    <lineage>
        <taxon>Bacteria</taxon>
        <taxon>Pseudomonadati</taxon>
        <taxon>Pseudomonadota</taxon>
        <taxon>Alphaproteobacteria</taxon>
        <taxon>Hyphomicrobiales</taxon>
        <taxon>Brucellaceae</taxon>
        <taxon>Brucella/Ochrobactrum group</taxon>
        <taxon>Brucella</taxon>
    </lineage>
</organism>
<dbReference type="InterPro" id="IPR038109">
    <property type="entry name" value="DNA_bind_recomb_sf"/>
</dbReference>
<feature type="domain" description="Recombinase" evidence="3">
    <location>
        <begin position="232"/>
        <end position="371"/>
    </location>
</feature>
<accession>A0A256GN36</accession>
<gene>
    <name evidence="4" type="ORF">CEV34_1107</name>
</gene>
<evidence type="ECO:0000256" key="1">
    <source>
        <dbReference type="SAM" id="Coils"/>
    </source>
</evidence>
<dbReference type="Pfam" id="PF00239">
    <property type="entry name" value="Resolvase"/>
    <property type="match status" value="1"/>
</dbReference>
<evidence type="ECO:0000313" key="4">
    <source>
        <dbReference type="EMBL" id="OYR28542.1"/>
    </source>
</evidence>
<dbReference type="InterPro" id="IPR006119">
    <property type="entry name" value="Resolv_N"/>
</dbReference>
<feature type="domain" description="Resolvase/invertase-type recombinase catalytic" evidence="2">
    <location>
        <begin position="84"/>
        <end position="228"/>
    </location>
</feature>
<dbReference type="PROSITE" id="PS51736">
    <property type="entry name" value="RECOMBINASES_3"/>
    <property type="match status" value="1"/>
</dbReference>